<dbReference type="InterPro" id="IPR000587">
    <property type="entry name" value="Creatinase_N"/>
</dbReference>
<dbReference type="EMBL" id="JAJEKE010000022">
    <property type="protein sequence ID" value="MCQ1531411.1"/>
    <property type="molecule type" value="Genomic_DNA"/>
</dbReference>
<dbReference type="SUPFAM" id="SSF55920">
    <property type="entry name" value="Creatinase/aminopeptidase"/>
    <property type="match status" value="1"/>
</dbReference>
<sequence>MRKTNYVQKFVAEAGLDAALIYCPANRRYLSGFTGSAGYVLITTISKIFFSDFRYAEQAQGECKGYEIIPIKGEDDVLAYLKEKKIDKLGVERDFMTLRFADALRIISGVQILSGIDDQIVNLRMIKDDAELSRIRRACEITDLAFEHVITQIREGMTEAEIDLELQSYMRKFPEVERMAERFIVASGEHGSLPHGIAGARKVRNGDFITMDFGCNCGGYWSDVTRTVCLGKANAKQKEIYSIVHAAQQAAINMVRAGITGRQVDTAARDVIEKAGYSKYFGHGLGHSFGLDIHEAPRFAQNTQGDITLKPGMTMTVEPGIYIPGWGGVRIEDDIIITESGCINLTGACKDLIEI</sequence>
<protein>
    <submittedName>
        <fullName evidence="3">Xaa-Pro peptidase family protein</fullName>
    </submittedName>
</protein>
<evidence type="ECO:0000313" key="3">
    <source>
        <dbReference type="EMBL" id="MCQ1531411.1"/>
    </source>
</evidence>
<feature type="domain" description="Creatinase N-terminal" evidence="2">
    <location>
        <begin position="7"/>
        <end position="126"/>
    </location>
</feature>
<evidence type="ECO:0000313" key="4">
    <source>
        <dbReference type="Proteomes" id="UP001651880"/>
    </source>
</evidence>
<dbReference type="InterPro" id="IPR000994">
    <property type="entry name" value="Pept_M24"/>
</dbReference>
<gene>
    <name evidence="3" type="ORF">LJD61_17980</name>
</gene>
<dbReference type="Pfam" id="PF01321">
    <property type="entry name" value="Creatinase_N"/>
    <property type="match status" value="1"/>
</dbReference>
<dbReference type="InterPro" id="IPR050659">
    <property type="entry name" value="Peptidase_M24B"/>
</dbReference>
<dbReference type="PANTHER" id="PTHR46112:SF3">
    <property type="entry name" value="AMINOPEPTIDASE YPDF"/>
    <property type="match status" value="1"/>
</dbReference>
<keyword evidence="4" id="KW-1185">Reference proteome</keyword>
<name>A0ABT1NM79_9FIRM</name>
<dbReference type="Proteomes" id="UP001651880">
    <property type="component" value="Unassembled WGS sequence"/>
</dbReference>
<dbReference type="CDD" id="cd01092">
    <property type="entry name" value="APP-like"/>
    <property type="match status" value="1"/>
</dbReference>
<comment type="caution">
    <text evidence="3">The sequence shown here is derived from an EMBL/GenBank/DDBJ whole genome shotgun (WGS) entry which is preliminary data.</text>
</comment>
<dbReference type="PRINTS" id="PR00599">
    <property type="entry name" value="MAPEPTIDASE"/>
</dbReference>
<proteinExistence type="predicted"/>
<dbReference type="InterPro" id="IPR001714">
    <property type="entry name" value="Pept_M24_MAP"/>
</dbReference>
<dbReference type="InterPro" id="IPR029149">
    <property type="entry name" value="Creatin/AminoP/Spt16_N"/>
</dbReference>
<dbReference type="Pfam" id="PF00557">
    <property type="entry name" value="Peptidase_M24"/>
    <property type="match status" value="1"/>
</dbReference>
<feature type="domain" description="Peptidase M24" evidence="1">
    <location>
        <begin position="134"/>
        <end position="339"/>
    </location>
</feature>
<reference evidence="3 4" key="1">
    <citation type="submission" date="2021-10" db="EMBL/GenBank/DDBJ databases">
        <title>Lutispora strain m25 sp. nov., a thermophilic, non-spore-forming bacterium isolated from a lab-scale methanogenic bioreactor digesting anaerobic sludge.</title>
        <authorList>
            <person name="El Houari A."/>
            <person name="Mcdonald J."/>
        </authorList>
    </citation>
    <scope>NUCLEOTIDE SEQUENCE [LARGE SCALE GENOMIC DNA]</scope>
    <source>
        <strain evidence="4">m25</strain>
    </source>
</reference>
<dbReference type="Gene3D" id="3.40.350.10">
    <property type="entry name" value="Creatinase/prolidase N-terminal domain"/>
    <property type="match status" value="1"/>
</dbReference>
<dbReference type="Gene3D" id="3.90.230.10">
    <property type="entry name" value="Creatinase/methionine aminopeptidase superfamily"/>
    <property type="match status" value="1"/>
</dbReference>
<evidence type="ECO:0000259" key="2">
    <source>
        <dbReference type="Pfam" id="PF01321"/>
    </source>
</evidence>
<accession>A0ABT1NM79</accession>
<organism evidence="3 4">
    <name type="scientific">Lutispora saccharofermentans</name>
    <dbReference type="NCBI Taxonomy" id="3024236"/>
    <lineage>
        <taxon>Bacteria</taxon>
        <taxon>Bacillati</taxon>
        <taxon>Bacillota</taxon>
        <taxon>Clostridia</taxon>
        <taxon>Lutisporales</taxon>
        <taxon>Lutisporaceae</taxon>
        <taxon>Lutispora</taxon>
    </lineage>
</organism>
<dbReference type="PANTHER" id="PTHR46112">
    <property type="entry name" value="AMINOPEPTIDASE"/>
    <property type="match status" value="1"/>
</dbReference>
<dbReference type="SUPFAM" id="SSF53092">
    <property type="entry name" value="Creatinase/prolidase N-terminal domain"/>
    <property type="match status" value="1"/>
</dbReference>
<dbReference type="RefSeq" id="WP_255228941.1">
    <property type="nucleotide sequence ID" value="NZ_JAJEKE010000022.1"/>
</dbReference>
<evidence type="ECO:0000259" key="1">
    <source>
        <dbReference type="Pfam" id="PF00557"/>
    </source>
</evidence>
<dbReference type="InterPro" id="IPR036005">
    <property type="entry name" value="Creatinase/aminopeptidase-like"/>
</dbReference>